<proteinExistence type="predicted"/>
<sequence>MTEKQDTTPARSRATAAAAGLIAGLLIAGVPLLLTGSGGDGGGPVTSAAFGGLGEDLHAPDTLPGGFTPVTAQADTPLAKNAATNEAGGTRTLSQAYGGAAATVRQYTDEGMRDFLVLEAVRAASPKPYTPYVDPASLGQAKPGTEVVTVGQVSCLVSYQPILTGQDVTPEKTNVQLCERTSAHLTVRLRFAGSEELQHHIDQAAHLTDQAWSALA</sequence>
<organism evidence="2 3">
    <name type="scientific">Kitasatospora cathayae</name>
    <dbReference type="NCBI Taxonomy" id="3004092"/>
    <lineage>
        <taxon>Bacteria</taxon>
        <taxon>Bacillati</taxon>
        <taxon>Actinomycetota</taxon>
        <taxon>Actinomycetes</taxon>
        <taxon>Kitasatosporales</taxon>
        <taxon>Streptomycetaceae</taxon>
        <taxon>Kitasatospora</taxon>
    </lineage>
</organism>
<keyword evidence="1" id="KW-0472">Membrane</keyword>
<evidence type="ECO:0000313" key="2">
    <source>
        <dbReference type="EMBL" id="WBP90981.1"/>
    </source>
</evidence>
<protein>
    <submittedName>
        <fullName evidence="2">Uncharacterized protein</fullName>
    </submittedName>
</protein>
<name>A0ABY7QFT6_9ACTN</name>
<evidence type="ECO:0000256" key="1">
    <source>
        <dbReference type="SAM" id="Phobius"/>
    </source>
</evidence>
<keyword evidence="1" id="KW-0812">Transmembrane</keyword>
<dbReference type="EMBL" id="CP115450">
    <property type="protein sequence ID" value="WBP90981.1"/>
    <property type="molecule type" value="Genomic_DNA"/>
</dbReference>
<gene>
    <name evidence="2" type="ORF">O1G21_37335</name>
</gene>
<dbReference type="Proteomes" id="UP001212821">
    <property type="component" value="Chromosome"/>
</dbReference>
<feature type="transmembrane region" description="Helical" evidence="1">
    <location>
        <begin position="12"/>
        <end position="34"/>
    </location>
</feature>
<dbReference type="RefSeq" id="WP_270150100.1">
    <property type="nucleotide sequence ID" value="NZ_CP115450.1"/>
</dbReference>
<keyword evidence="3" id="KW-1185">Reference proteome</keyword>
<accession>A0ABY7QFT6</accession>
<keyword evidence="1" id="KW-1133">Transmembrane helix</keyword>
<evidence type="ECO:0000313" key="3">
    <source>
        <dbReference type="Proteomes" id="UP001212821"/>
    </source>
</evidence>
<reference evidence="3" key="1">
    <citation type="submission" date="2022-12" db="EMBL/GenBank/DDBJ databases">
        <authorList>
            <person name="Mo P."/>
        </authorList>
    </citation>
    <scope>NUCLEOTIDE SEQUENCE [LARGE SCALE GENOMIC DNA]</scope>
    <source>
        <strain evidence="3">HUAS 3-15</strain>
    </source>
</reference>